<sequence>MAAQGTTPATPREFFRVSLPRFRGGTAQDWLQWLPNFERLAKLQRWNSRDKSLYLGIILEHEASHTYTEAFSSVTDIDNDEQFDLSMQMMGLAFVQGNYCERLEGDIHMMVKKRAGSVASLHFRMMKMVRMLKNLPEGALGIDEPTQVRYFNRAMPGECKRAYEISENDLLTMT</sequence>
<proteinExistence type="predicted"/>
<comment type="caution">
    <text evidence="1">The sequence shown here is derived from an EMBL/GenBank/DDBJ whole genome shotgun (WGS) entry which is preliminary data.</text>
</comment>
<reference evidence="1 2" key="1">
    <citation type="submission" date="2018-06" db="EMBL/GenBank/DDBJ databases">
        <title>Comparative genomics of downy mildews reveals potential adaptations to biotrophy.</title>
        <authorList>
            <person name="Fletcher K."/>
            <person name="Klosterman S.J."/>
            <person name="Derevnina L."/>
            <person name="Martin F."/>
            <person name="Koike S."/>
            <person name="Reyes Chin-Wo S."/>
            <person name="Mou B."/>
            <person name="Michelmore R."/>
        </authorList>
    </citation>
    <scope>NUCLEOTIDE SEQUENCE [LARGE SCALE GENOMIC DNA]</scope>
    <source>
        <strain evidence="1 2">R13</strain>
    </source>
</reference>
<protein>
    <submittedName>
        <fullName evidence="1">Uncharacterized protein</fullName>
    </submittedName>
</protein>
<dbReference type="EMBL" id="QKXF01000432">
    <property type="protein sequence ID" value="RQM11424.1"/>
    <property type="molecule type" value="Genomic_DNA"/>
</dbReference>
<dbReference type="OrthoDB" id="166349at2759"/>
<dbReference type="AlphaFoldDB" id="A0A3R8CP56"/>
<evidence type="ECO:0000313" key="2">
    <source>
        <dbReference type="Proteomes" id="UP000286097"/>
    </source>
</evidence>
<gene>
    <name evidence="1" type="ORF">DD237_008487</name>
</gene>
<dbReference type="VEuPathDB" id="FungiDB:DD237_008487"/>
<name>A0A3R8CP56_9STRA</name>
<accession>A0A3R8CP56</accession>
<organism evidence="1 2">
    <name type="scientific">Peronospora effusa</name>
    <dbReference type="NCBI Taxonomy" id="542832"/>
    <lineage>
        <taxon>Eukaryota</taxon>
        <taxon>Sar</taxon>
        <taxon>Stramenopiles</taxon>
        <taxon>Oomycota</taxon>
        <taxon>Peronosporomycetes</taxon>
        <taxon>Peronosporales</taxon>
        <taxon>Peronosporaceae</taxon>
        <taxon>Peronospora</taxon>
    </lineage>
</organism>
<dbReference type="Proteomes" id="UP000286097">
    <property type="component" value="Unassembled WGS sequence"/>
</dbReference>
<evidence type="ECO:0000313" key="1">
    <source>
        <dbReference type="EMBL" id="RQM11424.1"/>
    </source>
</evidence>